<proteinExistence type="predicted"/>
<gene>
    <name evidence="2" type="ORF">GCM10009564_06500</name>
</gene>
<evidence type="ECO:0000313" key="2">
    <source>
        <dbReference type="EMBL" id="GAA1004442.1"/>
    </source>
</evidence>
<dbReference type="RefSeq" id="WP_346072005.1">
    <property type="nucleotide sequence ID" value="NZ_BAAAHU010000003.1"/>
</dbReference>
<name>A0ABP4DC60_9ACTN</name>
<feature type="region of interest" description="Disordered" evidence="1">
    <location>
        <begin position="1"/>
        <end position="25"/>
    </location>
</feature>
<dbReference type="EMBL" id="BAAAHU010000003">
    <property type="protein sequence ID" value="GAA1004442.1"/>
    <property type="molecule type" value="Genomic_DNA"/>
</dbReference>
<keyword evidence="3" id="KW-1185">Reference proteome</keyword>
<sequence>MAQNTTANPRDRGKRSGGTADLNTEQTDMRTLLTLLLSWLLPARGRRRAIPPERASVAATADAEQKSPVRRLIIAPSPPVPRPEDAEDFAVIVADGLPLVRPYLLAHEACEREQERLRQWGRRHAAALAVPLGQGLPAGVTA</sequence>
<evidence type="ECO:0000313" key="3">
    <source>
        <dbReference type="Proteomes" id="UP001501072"/>
    </source>
</evidence>
<dbReference type="Proteomes" id="UP001501072">
    <property type="component" value="Unassembled WGS sequence"/>
</dbReference>
<organism evidence="2 3">
    <name type="scientific">Streptomyces thermogriseus</name>
    <dbReference type="NCBI Taxonomy" id="75292"/>
    <lineage>
        <taxon>Bacteria</taxon>
        <taxon>Bacillati</taxon>
        <taxon>Actinomycetota</taxon>
        <taxon>Actinomycetes</taxon>
        <taxon>Kitasatosporales</taxon>
        <taxon>Streptomycetaceae</taxon>
        <taxon>Streptomyces</taxon>
    </lineage>
</organism>
<reference evidence="3" key="1">
    <citation type="journal article" date="2019" name="Int. J. Syst. Evol. Microbiol.">
        <title>The Global Catalogue of Microorganisms (GCM) 10K type strain sequencing project: providing services to taxonomists for standard genome sequencing and annotation.</title>
        <authorList>
            <consortium name="The Broad Institute Genomics Platform"/>
            <consortium name="The Broad Institute Genome Sequencing Center for Infectious Disease"/>
            <person name="Wu L."/>
            <person name="Ma J."/>
        </authorList>
    </citation>
    <scope>NUCLEOTIDE SEQUENCE [LARGE SCALE GENOMIC DNA]</scope>
    <source>
        <strain evidence="3">JCM 11269</strain>
    </source>
</reference>
<protein>
    <submittedName>
        <fullName evidence="2">Uncharacterized protein</fullName>
    </submittedName>
</protein>
<evidence type="ECO:0000256" key="1">
    <source>
        <dbReference type="SAM" id="MobiDB-lite"/>
    </source>
</evidence>
<comment type="caution">
    <text evidence="2">The sequence shown here is derived from an EMBL/GenBank/DDBJ whole genome shotgun (WGS) entry which is preliminary data.</text>
</comment>
<accession>A0ABP4DC60</accession>